<evidence type="ECO:0000313" key="2">
    <source>
        <dbReference type="EMBL" id="MBK1782986.1"/>
    </source>
</evidence>
<dbReference type="Gene3D" id="3.30.750.24">
    <property type="entry name" value="STAS domain"/>
    <property type="match status" value="1"/>
</dbReference>
<evidence type="ECO:0000259" key="1">
    <source>
        <dbReference type="PROSITE" id="PS50801"/>
    </source>
</evidence>
<protein>
    <submittedName>
        <fullName evidence="2">STAS domain-containing protein</fullName>
    </submittedName>
</protein>
<organism evidence="2 3">
    <name type="scientific">Prauserella cavernicola</name>
    <dbReference type="NCBI Taxonomy" id="2800127"/>
    <lineage>
        <taxon>Bacteria</taxon>
        <taxon>Bacillati</taxon>
        <taxon>Actinomycetota</taxon>
        <taxon>Actinomycetes</taxon>
        <taxon>Pseudonocardiales</taxon>
        <taxon>Pseudonocardiaceae</taxon>
        <taxon>Prauserella</taxon>
    </lineage>
</organism>
<dbReference type="InterPro" id="IPR036890">
    <property type="entry name" value="HATPase_C_sf"/>
</dbReference>
<dbReference type="InterPro" id="IPR036513">
    <property type="entry name" value="STAS_dom_sf"/>
</dbReference>
<evidence type="ECO:0000313" key="3">
    <source>
        <dbReference type="Proteomes" id="UP000635245"/>
    </source>
</evidence>
<dbReference type="PROSITE" id="PS50801">
    <property type="entry name" value="STAS"/>
    <property type="match status" value="1"/>
</dbReference>
<dbReference type="InterPro" id="IPR002645">
    <property type="entry name" value="STAS_dom"/>
</dbReference>
<dbReference type="PANTHER" id="PTHR35526:SF3">
    <property type="entry name" value="ANTI-SIGMA-F FACTOR RSBW"/>
    <property type="match status" value="1"/>
</dbReference>
<feature type="domain" description="STAS" evidence="1">
    <location>
        <begin position="8"/>
        <end position="118"/>
    </location>
</feature>
<dbReference type="AlphaFoldDB" id="A0A934QNA9"/>
<dbReference type="PANTHER" id="PTHR35526">
    <property type="entry name" value="ANTI-SIGMA-F FACTOR RSBW-RELATED"/>
    <property type="match status" value="1"/>
</dbReference>
<dbReference type="EMBL" id="JAENJH010000001">
    <property type="protein sequence ID" value="MBK1782986.1"/>
    <property type="molecule type" value="Genomic_DNA"/>
</dbReference>
<dbReference type="CDD" id="cd16936">
    <property type="entry name" value="HATPase_RsbW-like"/>
    <property type="match status" value="1"/>
</dbReference>
<name>A0A934QNA9_9PSEU</name>
<sequence length="245" mass="26612">MATTQPWLDITLEDVAGCLVVRPSGELSARTYAQLRDTLVKCAVEEPDAVVVDFDDLEIVSTASLTVLTSAYTCTAEWPGVPLSVVVRDPDRLHRLRTSAIARFIPIHADLESAVAAVGTPPPRRRAIATMTDGSAGALAREFSMGVLRRWDVRGRDDDVKLLVTELVENTVRHTLSFATVRLELRENLLTVAVADDDPSPAVLRERPDGVRKVSGLQVVARLARAWGSAPTRAGGKVVWATIRV</sequence>
<keyword evidence="3" id="KW-1185">Reference proteome</keyword>
<accession>A0A934QNA9</accession>
<dbReference type="Gene3D" id="3.30.565.10">
    <property type="entry name" value="Histidine kinase-like ATPase, C-terminal domain"/>
    <property type="match status" value="1"/>
</dbReference>
<dbReference type="RefSeq" id="WP_200313965.1">
    <property type="nucleotide sequence ID" value="NZ_JAENJH010000001.1"/>
</dbReference>
<proteinExistence type="predicted"/>
<dbReference type="Pfam" id="PF01740">
    <property type="entry name" value="STAS"/>
    <property type="match status" value="1"/>
</dbReference>
<dbReference type="Proteomes" id="UP000635245">
    <property type="component" value="Unassembled WGS sequence"/>
</dbReference>
<dbReference type="InterPro" id="IPR050267">
    <property type="entry name" value="Anti-sigma-factor_SerPK"/>
</dbReference>
<gene>
    <name evidence="2" type="ORF">JHE00_01515</name>
</gene>
<dbReference type="SUPFAM" id="SSF52091">
    <property type="entry name" value="SpoIIaa-like"/>
    <property type="match status" value="1"/>
</dbReference>
<dbReference type="CDD" id="cd07043">
    <property type="entry name" value="STAS_anti-anti-sigma_factors"/>
    <property type="match status" value="1"/>
</dbReference>
<comment type="caution">
    <text evidence="2">The sequence shown here is derived from an EMBL/GenBank/DDBJ whole genome shotgun (WGS) entry which is preliminary data.</text>
</comment>
<reference evidence="2" key="1">
    <citation type="submission" date="2020-12" db="EMBL/GenBank/DDBJ databases">
        <title>Prauserella sp. ASG 168, a novel actinomycete isolated from cave rock.</title>
        <authorList>
            <person name="Suriyachadkun C."/>
        </authorList>
    </citation>
    <scope>NUCLEOTIDE SEQUENCE</scope>
    <source>
        <strain evidence="2">ASG 168</strain>
    </source>
</reference>